<dbReference type="InterPro" id="IPR049730">
    <property type="entry name" value="SNF2/RAD54-like_C"/>
</dbReference>
<dbReference type="InterPro" id="IPR027417">
    <property type="entry name" value="P-loop_NTPase"/>
</dbReference>
<dbReference type="PROSITE" id="PS51194">
    <property type="entry name" value="HELICASE_CTER"/>
    <property type="match status" value="1"/>
</dbReference>
<reference evidence="7 8" key="1">
    <citation type="submission" date="2024-02" db="EMBL/GenBank/DDBJ databases">
        <title>Lysinimicrobium sediminis NBRC 112286.</title>
        <authorList>
            <person name="Ichikawa N."/>
            <person name="Katano-Makiyama Y."/>
            <person name="Hidaka K."/>
        </authorList>
    </citation>
    <scope>NUCLEOTIDE SEQUENCE [LARGE SCALE GENOMIC DNA]</scope>
    <source>
        <strain evidence="7 8">NBRC 112286</strain>
    </source>
</reference>
<feature type="domain" description="Helicase ATP-binding" evidence="5">
    <location>
        <begin position="222"/>
        <end position="391"/>
    </location>
</feature>
<keyword evidence="1" id="KW-0547">Nucleotide-binding</keyword>
<dbReference type="Pfam" id="PF00176">
    <property type="entry name" value="SNF2-rel_dom"/>
    <property type="match status" value="1"/>
</dbReference>
<dbReference type="InterPro" id="IPR038718">
    <property type="entry name" value="SNF2-like_sf"/>
</dbReference>
<dbReference type="InterPro" id="IPR057342">
    <property type="entry name" value="DEXDc_RapA"/>
</dbReference>
<dbReference type="SUPFAM" id="SSF52540">
    <property type="entry name" value="P-loop containing nucleoside triphosphate hydrolases"/>
    <property type="match status" value="2"/>
</dbReference>
<proteinExistence type="predicted"/>
<keyword evidence="3" id="KW-0347">Helicase</keyword>
<keyword evidence="2" id="KW-0378">Hydrolase</keyword>
<name>A0ABP9WIT5_9MICO</name>
<evidence type="ECO:0000256" key="1">
    <source>
        <dbReference type="ARBA" id="ARBA00022741"/>
    </source>
</evidence>
<accession>A0ABP9WIT5</accession>
<keyword evidence="4" id="KW-0067">ATP-binding</keyword>
<dbReference type="Gene3D" id="3.40.50.300">
    <property type="entry name" value="P-loop containing nucleotide triphosphate hydrolases"/>
    <property type="match status" value="1"/>
</dbReference>
<dbReference type="SMART" id="SM00490">
    <property type="entry name" value="HELICc"/>
    <property type="match status" value="1"/>
</dbReference>
<evidence type="ECO:0000259" key="5">
    <source>
        <dbReference type="PROSITE" id="PS51192"/>
    </source>
</evidence>
<sequence>MHRDHFTYTPSLDLNADALASAGLTRLLIMDTGVPDIVEHFASTRWSGATDVPLPAGTYIFSGIDEPLAVVIPFGNGFADSALVPVAELRDDHPLAEAWRWGEHWWEQAQMVAVPEFRVMERLQQGRTGIEVTPTQRRFAHGRWTYKITVDGATMWEPESGLTRAEVADDPEDWVAGVPAPVARFAATLSRAKLSSRLSDTLYSFRATRTIFRPYQFKPVLKLLQTGKDRLLIADEVGLGKTIEAGLVWTEMEARGQANRVLVVCPSSLVGKWQQEMDERFGFDLEELDVKGLNRFLARHLENRLPKRFQYVTSLERLRTWSGLEPLADNPPDLDLVMVDEAHAMRNTGTKSNKMGALLQGWSDAIVFLTATPINLRQSDLYNLLDLLVPEDVSDPEDLEQRLLPNAALNATGRLLSDPSATARDRLAPLMDLPESRYSTYLAGRPDFAKLKSIVGKPALTPENVVEARRLIADLNSLSTVITRTKKAEVDEKKPVREPLWRPVEWTAEESRFYREFLTWCEDRAAAVNMPLHFAQQMPLRLASACLPMARRAVLEWTPDVLETDEAGEDLRRDDLSPSKLVRPHRELIAAAEALYPTVDTKFDHLVPVIEQMVAEGRRTLLFTFSRPTLAYLKNRLMTRFRVAELHGGVNRDGRRKVMTEFRAGAYDIVLANKVASEGLDFEFCSAVINYDLPWNPMEIEQRIGRIDRIGQCESKILVASFRNDETIDERIVARVLDRIGIFEESIGQLEPIVNSQMKVLREAFDFSLTDQERALKETQFLTAVEENKAGLRDVADATTGLIVGNDVEVAGLADELEKSGRYVGQTELAHLIADWAETDGGARVEVSPDGTMVTVQGNAEMARRVEALASSGRRTRHETDPYAARLKSELELHFALDQEVARSGAYDLLTANNPLVMAAVDVPGNKQARFAHARARRHDSSVPTGTYLVVLAHAQVNPRGESELWATAVAPTGQVDEGPVASALLAALARGDLEQSASAIQSALLPRLAQRGMDALHDRHARQIATIQADYAAMSQLRRETLEEQHARRLASIRRRIATALERGSQDRSIKGFQGMERKAVARYQDLVYRLENEAPPTIKLSPLAVCALEVTE</sequence>
<dbReference type="EMBL" id="BAABRR010000011">
    <property type="protein sequence ID" value="GAA5519634.1"/>
    <property type="molecule type" value="Genomic_DNA"/>
</dbReference>
<dbReference type="CDD" id="cd18011">
    <property type="entry name" value="DEXDc_RapA"/>
    <property type="match status" value="1"/>
</dbReference>
<evidence type="ECO:0000313" key="8">
    <source>
        <dbReference type="Proteomes" id="UP001426770"/>
    </source>
</evidence>
<evidence type="ECO:0000256" key="3">
    <source>
        <dbReference type="ARBA" id="ARBA00022806"/>
    </source>
</evidence>
<dbReference type="RefSeq" id="WP_286216530.1">
    <property type="nucleotide sequence ID" value="NZ_AP027736.1"/>
</dbReference>
<feature type="domain" description="Helicase C-terminal" evidence="6">
    <location>
        <begin position="602"/>
        <end position="761"/>
    </location>
</feature>
<comment type="caution">
    <text evidence="7">The sequence shown here is derived from an EMBL/GenBank/DDBJ whole genome shotgun (WGS) entry which is preliminary data.</text>
</comment>
<dbReference type="Proteomes" id="UP001426770">
    <property type="component" value="Unassembled WGS sequence"/>
</dbReference>
<dbReference type="CDD" id="cd18793">
    <property type="entry name" value="SF2_C_SNF"/>
    <property type="match status" value="1"/>
</dbReference>
<keyword evidence="8" id="KW-1185">Reference proteome</keyword>
<evidence type="ECO:0000256" key="2">
    <source>
        <dbReference type="ARBA" id="ARBA00022801"/>
    </source>
</evidence>
<dbReference type="InterPro" id="IPR001650">
    <property type="entry name" value="Helicase_C-like"/>
</dbReference>
<dbReference type="SMART" id="SM00487">
    <property type="entry name" value="DEXDc"/>
    <property type="match status" value="1"/>
</dbReference>
<dbReference type="Gene3D" id="3.40.50.10810">
    <property type="entry name" value="Tandem AAA-ATPase domain"/>
    <property type="match status" value="1"/>
</dbReference>
<gene>
    <name evidence="7" type="primary">rapA_2</name>
    <name evidence="7" type="ORF">Lsed01_02085</name>
</gene>
<dbReference type="PANTHER" id="PTHR45766:SF6">
    <property type="entry name" value="SWI_SNF-RELATED MATRIX-ASSOCIATED ACTIN-DEPENDENT REGULATOR OF CHROMATIN SUBFAMILY A-LIKE PROTEIN 1"/>
    <property type="match status" value="1"/>
</dbReference>
<evidence type="ECO:0000259" key="6">
    <source>
        <dbReference type="PROSITE" id="PS51194"/>
    </source>
</evidence>
<organism evidence="7 8">
    <name type="scientific">Demequina sediminis</name>
    <dbReference type="NCBI Taxonomy" id="1930058"/>
    <lineage>
        <taxon>Bacteria</taxon>
        <taxon>Bacillati</taxon>
        <taxon>Actinomycetota</taxon>
        <taxon>Actinomycetes</taxon>
        <taxon>Micrococcales</taxon>
        <taxon>Demequinaceae</taxon>
        <taxon>Demequina</taxon>
    </lineage>
</organism>
<evidence type="ECO:0000313" key="7">
    <source>
        <dbReference type="EMBL" id="GAA5519634.1"/>
    </source>
</evidence>
<dbReference type="PANTHER" id="PTHR45766">
    <property type="entry name" value="DNA ANNEALING HELICASE AND ENDONUCLEASE ZRANB3 FAMILY MEMBER"/>
    <property type="match status" value="1"/>
</dbReference>
<dbReference type="PROSITE" id="PS51192">
    <property type="entry name" value="HELICASE_ATP_BIND_1"/>
    <property type="match status" value="1"/>
</dbReference>
<dbReference type="Pfam" id="PF00271">
    <property type="entry name" value="Helicase_C"/>
    <property type="match status" value="1"/>
</dbReference>
<evidence type="ECO:0000256" key="4">
    <source>
        <dbReference type="ARBA" id="ARBA00022840"/>
    </source>
</evidence>
<dbReference type="InterPro" id="IPR000330">
    <property type="entry name" value="SNF2_N"/>
</dbReference>
<protein>
    <submittedName>
        <fullName evidence="7">RNA polymerase-associated protein RapA</fullName>
    </submittedName>
</protein>
<dbReference type="InterPro" id="IPR014001">
    <property type="entry name" value="Helicase_ATP-bd"/>
</dbReference>